<feature type="domain" description="DUF6311" evidence="2">
    <location>
        <begin position="69"/>
        <end position="404"/>
    </location>
</feature>
<dbReference type="Proteomes" id="UP000176604">
    <property type="component" value="Unassembled WGS sequence"/>
</dbReference>
<feature type="transmembrane region" description="Helical" evidence="1">
    <location>
        <begin position="287"/>
        <end position="304"/>
    </location>
</feature>
<evidence type="ECO:0000313" key="4">
    <source>
        <dbReference type="Proteomes" id="UP000176604"/>
    </source>
</evidence>
<dbReference type="EMBL" id="MGEF01000050">
    <property type="protein sequence ID" value="OGL77849.1"/>
    <property type="molecule type" value="Genomic_DNA"/>
</dbReference>
<name>A0A1F7UHU9_9BACT</name>
<dbReference type="InterPro" id="IPR046278">
    <property type="entry name" value="DUF6311"/>
</dbReference>
<feature type="transmembrane region" description="Helical" evidence="1">
    <location>
        <begin position="12"/>
        <end position="30"/>
    </location>
</feature>
<feature type="transmembrane region" description="Helical" evidence="1">
    <location>
        <begin position="101"/>
        <end position="122"/>
    </location>
</feature>
<evidence type="ECO:0000313" key="3">
    <source>
        <dbReference type="EMBL" id="OGL77849.1"/>
    </source>
</evidence>
<feature type="transmembrane region" description="Helical" evidence="1">
    <location>
        <begin position="199"/>
        <end position="217"/>
    </location>
</feature>
<feature type="transmembrane region" description="Helical" evidence="1">
    <location>
        <begin position="129"/>
        <end position="147"/>
    </location>
</feature>
<keyword evidence="1" id="KW-0812">Transmembrane</keyword>
<sequence length="569" mass="62696">MFAWMRAHGEGIGAGLIFFILALLFHWHSVLHPLTSVGSMTDELLLSWTLDWNADYFAHPEGSLFDTPFFAPFPRTLAYTEHVVGLSLIAWPVTRLSDTPLLSYNLLLILSTWLTGWCAWLLTRGLGAGWKGAVIAGIIAALAPTRLLHAPGHVNILSQWWIPLSLYFLHRYLRTHDRRILLFIGASVLGQGLVSPQGFALQLVALAVVCGAFWCAQKEQRKRIFSVIAAVGLALILVSPLLIPYAQTMNDPSVVRPPALRLLHAPSLSEILLPQWAMPFSQLERNVGAGVIPLLLIVCALFTLRRKRDAEENPDARTVTPYLLLALTGILLALGPAMTLVRDGPSLPGLYAALEYLPGFAAIRAVGRFSLLSLLGLAVIVGLRWRSLTAWAGRRAPILQAALCALLLAEFTVTAPRAYSLDPTLLAARPVDEWLKRIPRECLLAEVPFKDFRTTAGVEESARFLYYTRYHGLRIVNGYAGAAPQGYFDLERQLVVGPADRALDGLRRWGADVLVVHPSLFTPLRGQATLAHLRSRADVEEITRFPDSFVFRFRGEGVHDCARAAPAGV</sequence>
<proteinExistence type="predicted"/>
<evidence type="ECO:0000259" key="2">
    <source>
        <dbReference type="Pfam" id="PF19830"/>
    </source>
</evidence>
<feature type="transmembrane region" description="Helical" evidence="1">
    <location>
        <begin position="324"/>
        <end position="341"/>
    </location>
</feature>
<keyword evidence="1" id="KW-0472">Membrane</keyword>
<comment type="caution">
    <text evidence="3">The sequence shown here is derived from an EMBL/GenBank/DDBJ whole genome shotgun (WGS) entry which is preliminary data.</text>
</comment>
<evidence type="ECO:0000256" key="1">
    <source>
        <dbReference type="SAM" id="Phobius"/>
    </source>
</evidence>
<protein>
    <recommendedName>
        <fullName evidence="2">DUF6311 domain-containing protein</fullName>
    </recommendedName>
</protein>
<dbReference type="STRING" id="1802397.A3J43_00305"/>
<dbReference type="Pfam" id="PF19830">
    <property type="entry name" value="DUF6311"/>
    <property type="match status" value="1"/>
</dbReference>
<feature type="transmembrane region" description="Helical" evidence="1">
    <location>
        <begin position="361"/>
        <end position="385"/>
    </location>
</feature>
<keyword evidence="1" id="KW-1133">Transmembrane helix</keyword>
<dbReference type="AlphaFoldDB" id="A0A1F7UHU9"/>
<feature type="transmembrane region" description="Helical" evidence="1">
    <location>
        <begin position="224"/>
        <end position="243"/>
    </location>
</feature>
<organism evidence="3 4">
    <name type="scientific">Candidatus Uhrbacteria bacterium RIFCSPHIGHO2_12_FULL_54_23</name>
    <dbReference type="NCBI Taxonomy" id="1802397"/>
    <lineage>
        <taxon>Bacteria</taxon>
        <taxon>Candidatus Uhriibacteriota</taxon>
    </lineage>
</organism>
<reference evidence="3 4" key="1">
    <citation type="journal article" date="2016" name="Nat. Commun.">
        <title>Thousands of microbial genomes shed light on interconnected biogeochemical processes in an aquifer system.</title>
        <authorList>
            <person name="Anantharaman K."/>
            <person name="Brown C.T."/>
            <person name="Hug L.A."/>
            <person name="Sharon I."/>
            <person name="Castelle C.J."/>
            <person name="Probst A.J."/>
            <person name="Thomas B.C."/>
            <person name="Singh A."/>
            <person name="Wilkins M.J."/>
            <person name="Karaoz U."/>
            <person name="Brodie E.L."/>
            <person name="Williams K.H."/>
            <person name="Hubbard S.S."/>
            <person name="Banfield J.F."/>
        </authorList>
    </citation>
    <scope>NUCLEOTIDE SEQUENCE [LARGE SCALE GENOMIC DNA]</scope>
</reference>
<accession>A0A1F7UHU9</accession>
<gene>
    <name evidence="3" type="ORF">A3J43_00305</name>
</gene>